<dbReference type="InterPro" id="IPR006091">
    <property type="entry name" value="Acyl-CoA_Oxase/DH_mid-dom"/>
</dbReference>
<dbReference type="Proteomes" id="UP000014760">
    <property type="component" value="Unassembled WGS sequence"/>
</dbReference>
<keyword evidence="13" id="KW-1185">Reference proteome</keyword>
<comment type="cofactor">
    <cofactor evidence="1 6">
        <name>FAD</name>
        <dbReference type="ChEBI" id="CHEBI:57692"/>
    </cofactor>
</comment>
<dbReference type="EnsemblMetazoa" id="CapteT122393">
    <property type="protein sequence ID" value="CapteP122393"/>
    <property type="gene ID" value="CapteG122393"/>
</dbReference>
<dbReference type="OrthoDB" id="5873847at2759"/>
<dbReference type="InterPro" id="IPR052166">
    <property type="entry name" value="Diverse_Acyl-CoA_DH"/>
</dbReference>
<dbReference type="EMBL" id="AMQN01020621">
    <property type="status" value="NOT_ANNOTATED_CDS"/>
    <property type="molecule type" value="Genomic_DNA"/>
</dbReference>
<evidence type="ECO:0000256" key="1">
    <source>
        <dbReference type="ARBA" id="ARBA00001974"/>
    </source>
</evidence>
<dbReference type="InterPro" id="IPR037069">
    <property type="entry name" value="AcylCoA_DH/ox_N_sf"/>
</dbReference>
<dbReference type="Gene3D" id="1.20.140.10">
    <property type="entry name" value="Butyryl-CoA Dehydrogenase, subunit A, domain 3"/>
    <property type="match status" value="1"/>
</dbReference>
<dbReference type="OMA" id="DNRINMI"/>
<evidence type="ECO:0000259" key="9">
    <source>
        <dbReference type="Pfam" id="PF02771"/>
    </source>
</evidence>
<evidence type="ECO:0000259" key="8">
    <source>
        <dbReference type="Pfam" id="PF02770"/>
    </source>
</evidence>
<evidence type="ECO:0000259" key="10">
    <source>
        <dbReference type="Pfam" id="PF12806"/>
    </source>
</evidence>
<dbReference type="AlphaFoldDB" id="R7UW21"/>
<reference evidence="13" key="1">
    <citation type="submission" date="2012-12" db="EMBL/GenBank/DDBJ databases">
        <authorList>
            <person name="Hellsten U."/>
            <person name="Grimwood J."/>
            <person name="Chapman J.A."/>
            <person name="Shapiro H."/>
            <person name="Aerts A."/>
            <person name="Otillar R.P."/>
            <person name="Terry A.Y."/>
            <person name="Boore J.L."/>
            <person name="Simakov O."/>
            <person name="Marletaz F."/>
            <person name="Cho S.-J."/>
            <person name="Edsinger-Gonzales E."/>
            <person name="Havlak P."/>
            <person name="Kuo D.-H."/>
            <person name="Larsson T."/>
            <person name="Lv J."/>
            <person name="Arendt D."/>
            <person name="Savage R."/>
            <person name="Osoegawa K."/>
            <person name="de Jong P."/>
            <person name="Lindberg D.R."/>
            <person name="Seaver E.C."/>
            <person name="Weisblat D.A."/>
            <person name="Putnam N.H."/>
            <person name="Grigoriev I.V."/>
            <person name="Rokhsar D.S."/>
        </authorList>
    </citation>
    <scope>NUCLEOTIDE SEQUENCE</scope>
    <source>
        <strain evidence="13">I ESC-2004</strain>
    </source>
</reference>
<dbReference type="EMBL" id="KB297454">
    <property type="protein sequence ID" value="ELU10472.1"/>
    <property type="molecule type" value="Genomic_DNA"/>
</dbReference>
<keyword evidence="3 6" id="KW-0285">Flavoprotein</keyword>
<dbReference type="GO" id="GO:0050660">
    <property type="term" value="F:flavin adenine dinucleotide binding"/>
    <property type="evidence" value="ECO:0007669"/>
    <property type="project" value="InterPro"/>
</dbReference>
<dbReference type="InterPro" id="IPR025878">
    <property type="entry name" value="Acyl-CoA_dh-like_C_dom"/>
</dbReference>
<dbReference type="Pfam" id="PF02771">
    <property type="entry name" value="Acyl-CoA_dh_N"/>
    <property type="match status" value="1"/>
</dbReference>
<feature type="domain" description="Acyl-CoA dehydrogenase/oxidase C-terminal" evidence="7">
    <location>
        <begin position="217"/>
        <end position="385"/>
    </location>
</feature>
<dbReference type="InterPro" id="IPR013786">
    <property type="entry name" value="AcylCoA_DH/ox_N"/>
</dbReference>
<dbReference type="InterPro" id="IPR036250">
    <property type="entry name" value="AcylCo_DH-like_C"/>
</dbReference>
<dbReference type="GO" id="GO:0016627">
    <property type="term" value="F:oxidoreductase activity, acting on the CH-CH group of donors"/>
    <property type="evidence" value="ECO:0007669"/>
    <property type="project" value="InterPro"/>
</dbReference>
<dbReference type="FunFam" id="2.40.110.10:FF:000031">
    <property type="entry name" value="Acyl-CoA dehydrogenase, putative"/>
    <property type="match status" value="1"/>
</dbReference>
<dbReference type="Gene3D" id="2.40.110.10">
    <property type="entry name" value="Butyryl-CoA Dehydrogenase, subunit A, domain 2"/>
    <property type="match status" value="1"/>
</dbReference>
<evidence type="ECO:0000313" key="11">
    <source>
        <dbReference type="EMBL" id="ELU10472.1"/>
    </source>
</evidence>
<dbReference type="HOGENOM" id="CLU_018204_12_2_1"/>
<feature type="domain" description="Acyl-CoA dehydrogenase/oxidase N-terminal" evidence="9">
    <location>
        <begin position="15"/>
        <end position="93"/>
    </location>
</feature>
<evidence type="ECO:0000256" key="2">
    <source>
        <dbReference type="ARBA" id="ARBA00009347"/>
    </source>
</evidence>
<reference evidence="12" key="3">
    <citation type="submission" date="2015-06" db="UniProtKB">
        <authorList>
            <consortium name="EnsemblMetazoa"/>
        </authorList>
    </citation>
    <scope>IDENTIFICATION</scope>
</reference>
<evidence type="ECO:0000256" key="3">
    <source>
        <dbReference type="ARBA" id="ARBA00022630"/>
    </source>
</evidence>
<dbReference type="Pfam" id="PF12806">
    <property type="entry name" value="Acyl-CoA_dh_C"/>
    <property type="match status" value="1"/>
</dbReference>
<evidence type="ECO:0008006" key="14">
    <source>
        <dbReference type="Google" id="ProtNLM"/>
    </source>
</evidence>
<comment type="similarity">
    <text evidence="2 6">Belongs to the acyl-CoA dehydrogenase family.</text>
</comment>
<dbReference type="SUPFAM" id="SSF47203">
    <property type="entry name" value="Acyl-CoA dehydrogenase C-terminal domain-like"/>
    <property type="match status" value="1"/>
</dbReference>
<keyword evidence="5 6" id="KW-0560">Oxidoreductase</keyword>
<dbReference type="STRING" id="283909.R7UW21"/>
<feature type="domain" description="Acetyl-CoA dehydrogenase-like C-terminal" evidence="10">
    <location>
        <begin position="402"/>
        <end position="521"/>
    </location>
</feature>
<name>R7UW21_CAPTE</name>
<organism evidence="11">
    <name type="scientific">Capitella teleta</name>
    <name type="common">Polychaete worm</name>
    <dbReference type="NCBI Taxonomy" id="283909"/>
    <lineage>
        <taxon>Eukaryota</taxon>
        <taxon>Metazoa</taxon>
        <taxon>Spiralia</taxon>
        <taxon>Lophotrochozoa</taxon>
        <taxon>Annelida</taxon>
        <taxon>Polychaeta</taxon>
        <taxon>Sedentaria</taxon>
        <taxon>Scolecida</taxon>
        <taxon>Capitellidae</taxon>
        <taxon>Capitella</taxon>
    </lineage>
</organism>
<evidence type="ECO:0000256" key="5">
    <source>
        <dbReference type="ARBA" id="ARBA00023002"/>
    </source>
</evidence>
<gene>
    <name evidence="11" type="ORF">CAPTEDRAFT_122393</name>
</gene>
<feature type="domain" description="Acyl-CoA oxidase/dehydrogenase middle" evidence="8">
    <location>
        <begin position="98"/>
        <end position="206"/>
    </location>
</feature>
<reference evidence="11 13" key="2">
    <citation type="journal article" date="2013" name="Nature">
        <title>Insights into bilaterian evolution from three spiralian genomes.</title>
        <authorList>
            <person name="Simakov O."/>
            <person name="Marletaz F."/>
            <person name="Cho S.J."/>
            <person name="Edsinger-Gonzales E."/>
            <person name="Havlak P."/>
            <person name="Hellsten U."/>
            <person name="Kuo D.H."/>
            <person name="Larsson T."/>
            <person name="Lv J."/>
            <person name="Arendt D."/>
            <person name="Savage R."/>
            <person name="Osoegawa K."/>
            <person name="de Jong P."/>
            <person name="Grimwood J."/>
            <person name="Chapman J.A."/>
            <person name="Shapiro H."/>
            <person name="Aerts A."/>
            <person name="Otillar R.P."/>
            <person name="Terry A.Y."/>
            <person name="Boore J.L."/>
            <person name="Grigoriev I.V."/>
            <person name="Lindberg D.R."/>
            <person name="Seaver E.C."/>
            <person name="Weisblat D.A."/>
            <person name="Putnam N.H."/>
            <person name="Rokhsar D.S."/>
        </authorList>
    </citation>
    <scope>NUCLEOTIDE SEQUENCE</scope>
    <source>
        <strain evidence="11 13">I ESC-2004</strain>
    </source>
</reference>
<evidence type="ECO:0000313" key="12">
    <source>
        <dbReference type="EnsemblMetazoa" id="CapteP122393"/>
    </source>
</evidence>
<accession>R7UW21</accession>
<dbReference type="SUPFAM" id="SSF56645">
    <property type="entry name" value="Acyl-CoA dehydrogenase NM domain-like"/>
    <property type="match status" value="1"/>
</dbReference>
<evidence type="ECO:0000313" key="13">
    <source>
        <dbReference type="Proteomes" id="UP000014760"/>
    </source>
</evidence>
<dbReference type="Pfam" id="PF02770">
    <property type="entry name" value="Acyl-CoA_dh_M"/>
    <property type="match status" value="1"/>
</dbReference>
<evidence type="ECO:0000256" key="4">
    <source>
        <dbReference type="ARBA" id="ARBA00022827"/>
    </source>
</evidence>
<evidence type="ECO:0000259" key="7">
    <source>
        <dbReference type="Pfam" id="PF00441"/>
    </source>
</evidence>
<feature type="non-terminal residue" evidence="11">
    <location>
        <position position="1"/>
    </location>
</feature>
<dbReference type="Pfam" id="PF00441">
    <property type="entry name" value="Acyl-CoA_dh_1"/>
    <property type="match status" value="1"/>
</dbReference>
<sequence length="526" mass="56814">CSWSDGQVTTPEGYKDAYQLFAEGGWSGLGGNPVYGGMGMPKVLAAQFDEMVCSASLAFTLYPSLGAGASLAIDAHASDELKEAYLPQMYSGEWAGTMCLTEPHAGTDLGIIRTKAEDNGDGSHAITGTKIFITGGEHDLTDNIIHLVLAKLPDAPAGPKGISLFLVPKFLVNEDGSLGESNTLACGSIEHKMGINASATCVMNFDGAKGYLVGEPNKGLNAMFTMMNYERLFVGIQGLGSSEMSYQNALEYAQDRIQGRSANGAVQKDKAADPLMVHGDIRRMLLNMKALNEGGRAFSTYVAKQLDIAKFSQDEHEKEKASALVALLTPVVKAFLTDAGLESCIAGQQVFGGHGFIREWGQEQLVRDVRITQIYEGTNGIQALDLLGRKIALSGGAYLETFLGEVRSSVNSEDEFAEELLTAVDKLEELTRQLLAQSQNDPNVINSACVDYLNAFAYVAYGWVWSLMSKTASKKLAESSEDQPWLEAKQITARYYFKRILPRFESSAAAALSGTDELFTLSPDQF</sequence>
<dbReference type="InterPro" id="IPR009075">
    <property type="entry name" value="AcylCo_DH/oxidase_C"/>
</dbReference>
<protein>
    <recommendedName>
        <fullName evidence="14">Acyl-CoA dehydrogenase</fullName>
    </recommendedName>
</protein>
<keyword evidence="4 6" id="KW-0274">FAD</keyword>
<dbReference type="InterPro" id="IPR046373">
    <property type="entry name" value="Acyl-CoA_Oxase/DH_mid-dom_sf"/>
</dbReference>
<proteinExistence type="inferred from homology"/>
<dbReference type="PANTHER" id="PTHR42803:SF1">
    <property type="entry name" value="BROAD-SPECIFICITY LINEAR ACYL-COA DEHYDROGENASE FADE5"/>
    <property type="match status" value="1"/>
</dbReference>
<evidence type="ECO:0000256" key="6">
    <source>
        <dbReference type="RuleBase" id="RU362125"/>
    </source>
</evidence>
<dbReference type="InterPro" id="IPR009100">
    <property type="entry name" value="AcylCoA_DH/oxidase_NM_dom_sf"/>
</dbReference>
<dbReference type="Gene3D" id="1.10.540.10">
    <property type="entry name" value="Acyl-CoA dehydrogenase/oxidase, N-terminal domain"/>
    <property type="match status" value="1"/>
</dbReference>
<dbReference type="PANTHER" id="PTHR42803">
    <property type="entry name" value="ACYL-COA DEHYDROGENASE"/>
    <property type="match status" value="1"/>
</dbReference>